<dbReference type="PRINTS" id="PR00368">
    <property type="entry name" value="FADPNR"/>
</dbReference>
<evidence type="ECO:0000313" key="3">
    <source>
        <dbReference type="Proteomes" id="UP000253094"/>
    </source>
</evidence>
<reference evidence="2 3" key="1">
    <citation type="submission" date="2018-06" db="EMBL/GenBank/DDBJ databases">
        <title>Sphaerisporangium craniellae sp. nov., isolated from a marine sponge in the South China Sea.</title>
        <authorList>
            <person name="Li L."/>
        </authorList>
    </citation>
    <scope>NUCLEOTIDE SEQUENCE [LARGE SCALE GENOMIC DNA]</scope>
    <source>
        <strain evidence="2 3">CCTCC AA 208026</strain>
    </source>
</reference>
<dbReference type="OrthoDB" id="9808049at2"/>
<dbReference type="Pfam" id="PF13738">
    <property type="entry name" value="Pyr_redox_3"/>
    <property type="match status" value="1"/>
</dbReference>
<dbReference type="EMBL" id="QOIL01000017">
    <property type="protein sequence ID" value="RCG27066.1"/>
    <property type="molecule type" value="Genomic_DNA"/>
</dbReference>
<keyword evidence="3" id="KW-1185">Reference proteome</keyword>
<keyword evidence="1" id="KW-0560">Oxidoreductase</keyword>
<dbReference type="Gene3D" id="3.50.50.60">
    <property type="entry name" value="FAD/NAD(P)-binding domain"/>
    <property type="match status" value="1"/>
</dbReference>
<name>A0A367F9L1_9ACTN</name>
<comment type="caution">
    <text evidence="2">The sequence shown here is derived from an EMBL/GenBank/DDBJ whole genome shotgun (WGS) entry which is preliminary data.</text>
</comment>
<dbReference type="PANTHER" id="PTHR43539:SF78">
    <property type="entry name" value="FLAVIN-CONTAINING MONOOXYGENASE"/>
    <property type="match status" value="1"/>
</dbReference>
<evidence type="ECO:0008006" key="4">
    <source>
        <dbReference type="Google" id="ProtNLM"/>
    </source>
</evidence>
<dbReference type="RefSeq" id="WP_114031833.1">
    <property type="nucleotide sequence ID" value="NZ_QOIL01000017.1"/>
</dbReference>
<protein>
    <recommendedName>
        <fullName evidence="4">FAD-dependent oxidoreductase</fullName>
    </recommendedName>
</protein>
<evidence type="ECO:0000256" key="1">
    <source>
        <dbReference type="ARBA" id="ARBA00023002"/>
    </source>
</evidence>
<dbReference type="PANTHER" id="PTHR43539">
    <property type="entry name" value="FLAVIN-BINDING MONOOXYGENASE-LIKE PROTEIN (AFU_ORTHOLOGUE AFUA_4G09220)"/>
    <property type="match status" value="1"/>
</dbReference>
<dbReference type="GO" id="GO:0004497">
    <property type="term" value="F:monooxygenase activity"/>
    <property type="evidence" value="ECO:0007669"/>
    <property type="project" value="TreeGrafter"/>
</dbReference>
<evidence type="ECO:0000313" key="2">
    <source>
        <dbReference type="EMBL" id="RCG27066.1"/>
    </source>
</evidence>
<dbReference type="SUPFAM" id="SSF51905">
    <property type="entry name" value="FAD/NAD(P)-binding domain"/>
    <property type="match status" value="2"/>
</dbReference>
<sequence>MAERTEVIVVGGGQSGLVAGYFLKKAGIPFLVLDEEPRLGEDWRRRWDSLELFTIAQYCALPGLRFPGRKNHFPGKDEMADYIRSYAREFDLPVRLDTKVTSLERTDGGYRLETSKGVYEADQVIIATGAYRLPRVPEMARKLNGDVYQVHTGEYRNPSQIPGQTVVVVGAANSGAQIAPELTRTHRVLLSQGSHLPAFGRKFLGKGLHWWGDKFGLISKPLVGERDRLHKKTILVGPSLKKISRRYGVELVGRTVDCEGDTLRFEDGRAFQPDAVVWATGFRYDYSWVRVPVHDEDGTPVQERGVTSAPGLYVLGMQCQYSYGSALVWWVKDDASYLVERIQEFRRGGRARHAATAGAPVRRGGGA</sequence>
<gene>
    <name evidence="2" type="ORF">DQ384_27780</name>
</gene>
<dbReference type="GO" id="GO:0050660">
    <property type="term" value="F:flavin adenine dinucleotide binding"/>
    <property type="evidence" value="ECO:0007669"/>
    <property type="project" value="TreeGrafter"/>
</dbReference>
<dbReference type="InterPro" id="IPR036188">
    <property type="entry name" value="FAD/NAD-bd_sf"/>
</dbReference>
<dbReference type="PRINTS" id="PR00469">
    <property type="entry name" value="PNDRDTASEII"/>
</dbReference>
<proteinExistence type="predicted"/>
<dbReference type="Proteomes" id="UP000253094">
    <property type="component" value="Unassembled WGS sequence"/>
</dbReference>
<accession>A0A367F9L1</accession>
<dbReference type="InterPro" id="IPR050982">
    <property type="entry name" value="Auxin_biosynth/cation_transpt"/>
</dbReference>
<organism evidence="2 3">
    <name type="scientific">Sphaerisporangium album</name>
    <dbReference type="NCBI Taxonomy" id="509200"/>
    <lineage>
        <taxon>Bacteria</taxon>
        <taxon>Bacillati</taxon>
        <taxon>Actinomycetota</taxon>
        <taxon>Actinomycetes</taxon>
        <taxon>Streptosporangiales</taxon>
        <taxon>Streptosporangiaceae</taxon>
        <taxon>Sphaerisporangium</taxon>
    </lineage>
</organism>
<dbReference type="AlphaFoldDB" id="A0A367F9L1"/>